<proteinExistence type="predicted"/>
<dbReference type="AlphaFoldDB" id="A0A1W2TK81"/>
<dbReference type="PANTHER" id="PTHR35394">
    <property type="entry name" value="DUF3176 DOMAIN-CONTAINING PROTEIN"/>
    <property type="match status" value="1"/>
</dbReference>
<feature type="compositionally biased region" description="Polar residues" evidence="1">
    <location>
        <begin position="58"/>
        <end position="76"/>
    </location>
</feature>
<feature type="transmembrane region" description="Helical" evidence="2">
    <location>
        <begin position="152"/>
        <end position="173"/>
    </location>
</feature>
<gene>
    <name evidence="3" type="ORF">SAMD00023353_3300450</name>
</gene>
<keyword evidence="4" id="KW-1185">Reference proteome</keyword>
<reference evidence="3" key="1">
    <citation type="submission" date="2016-03" db="EMBL/GenBank/DDBJ databases">
        <title>Draft genome sequence of Rosellinia necatrix.</title>
        <authorList>
            <person name="Kanematsu S."/>
        </authorList>
    </citation>
    <scope>NUCLEOTIDE SEQUENCE [LARGE SCALE GENOMIC DNA]</scope>
    <source>
        <strain evidence="3">W97</strain>
    </source>
</reference>
<feature type="compositionally biased region" description="Basic and acidic residues" evidence="1">
    <location>
        <begin position="9"/>
        <end position="18"/>
    </location>
</feature>
<dbReference type="STRING" id="77044.A0A1W2TK81"/>
<organism evidence="3">
    <name type="scientific">Rosellinia necatrix</name>
    <name type="common">White root-rot fungus</name>
    <dbReference type="NCBI Taxonomy" id="77044"/>
    <lineage>
        <taxon>Eukaryota</taxon>
        <taxon>Fungi</taxon>
        <taxon>Dikarya</taxon>
        <taxon>Ascomycota</taxon>
        <taxon>Pezizomycotina</taxon>
        <taxon>Sordariomycetes</taxon>
        <taxon>Xylariomycetidae</taxon>
        <taxon>Xylariales</taxon>
        <taxon>Xylariaceae</taxon>
        <taxon>Rosellinia</taxon>
    </lineage>
</organism>
<keyword evidence="2" id="KW-1133">Transmembrane helix</keyword>
<dbReference type="InterPro" id="IPR021514">
    <property type="entry name" value="DUF3176"/>
</dbReference>
<accession>A0A1W2TK81</accession>
<dbReference type="PANTHER" id="PTHR35394:SF5">
    <property type="entry name" value="DUF3176 DOMAIN-CONTAINING PROTEIN"/>
    <property type="match status" value="1"/>
</dbReference>
<dbReference type="OMA" id="NCTFPRF"/>
<keyword evidence="2" id="KW-0812">Transmembrane</keyword>
<sequence length="720" mass="77638">MPRATNTQHDGDWQDRRRSQWSIDSLLDNEPAPGRSRLTDNQHQSPELEPWYDVTVGGTPTTTSAKSSRYQQTSHHANNHEAQYATGTGNYSPLPAGQIDPPITRPNLMRKVRRAWNYGWAAEVVCLALATISLTAIVITLRIHEGKPLPRWPFGITINALIAVFTVLMKAGLTVPLSEGIGQLKWQWFGEQPRKLIDIDDFDTASRGAWGSFLFLFTASNNKAAPKYEPSYDPYTAEKVPRDRKGGNFPGYLAKFAAFVTVLTVAVDPFAQQVIAYTDCRQVDAGLRSSIARTHRYNATGGHVFATESDIDAAMAVAINRGVVDPPAHIPSLVATTCKSGNCTFPRFASVGLCHACEDLTGLTRNVTNATAGAGWNFTLPADDHFPALYLYQQYAFKTVAITPPGPHVLDLRMVGETASAARDAFRISAFHCTLSPCVRTYEAAMTDAVLDETAVAAAPMGFNLNFADDQARGVTKSLLRLATSHTPRGDDGREEACVPSETEAPGLVKVAKANVDAAPTESFSPGAVDAAWYPAECVWSFDLGARYAIIQELGAQLGGLEMQRTGGVAVGPIAAKNLWLEGRADLAAVDAYFRKLADVMTAAIRNGGSGGAAEYARGRVEVLESCVVVRWPWLAYPAALVGLTMAFLAAVLARGGGGGGGGGAVAVWKSSPLPLLFSSVDESAYDVNYYGMTRNDMNHFAETVSVQLRHDEEGRVKFA</sequence>
<protein>
    <submittedName>
        <fullName evidence="3">Putative catalytic domain protein</fullName>
    </submittedName>
</protein>
<feature type="transmembrane region" description="Helical" evidence="2">
    <location>
        <begin position="118"/>
        <end position="140"/>
    </location>
</feature>
<dbReference type="Pfam" id="PF11374">
    <property type="entry name" value="DUF3176"/>
    <property type="match status" value="1"/>
</dbReference>
<dbReference type="OrthoDB" id="5242705at2759"/>
<evidence type="ECO:0000313" key="3">
    <source>
        <dbReference type="EMBL" id="GAP88660.2"/>
    </source>
</evidence>
<evidence type="ECO:0000256" key="2">
    <source>
        <dbReference type="SAM" id="Phobius"/>
    </source>
</evidence>
<dbReference type="Proteomes" id="UP000054516">
    <property type="component" value="Unassembled WGS sequence"/>
</dbReference>
<keyword evidence="2" id="KW-0472">Membrane</keyword>
<feature type="transmembrane region" description="Helical" evidence="2">
    <location>
        <begin position="252"/>
        <end position="271"/>
    </location>
</feature>
<evidence type="ECO:0000256" key="1">
    <source>
        <dbReference type="SAM" id="MobiDB-lite"/>
    </source>
</evidence>
<name>A0A1W2TK81_ROSNE</name>
<feature type="region of interest" description="Disordered" evidence="1">
    <location>
        <begin position="1"/>
        <end position="92"/>
    </location>
</feature>
<evidence type="ECO:0000313" key="4">
    <source>
        <dbReference type="Proteomes" id="UP000054516"/>
    </source>
</evidence>
<dbReference type="EMBL" id="DF977478">
    <property type="protein sequence ID" value="GAP88660.2"/>
    <property type="molecule type" value="Genomic_DNA"/>
</dbReference>